<feature type="compositionally biased region" description="Basic and acidic residues" evidence="1">
    <location>
        <begin position="43"/>
        <end position="55"/>
    </location>
</feature>
<gene>
    <name evidence="2" type="ORF">AVDCRST_MAG66-4457</name>
</gene>
<dbReference type="EMBL" id="CADCUS010000601">
    <property type="protein sequence ID" value="CAA9446473.1"/>
    <property type="molecule type" value="Genomic_DNA"/>
</dbReference>
<feature type="non-terminal residue" evidence="2">
    <location>
        <position position="97"/>
    </location>
</feature>
<name>A0A6J4QJ08_9PSEU</name>
<feature type="compositionally biased region" description="Basic residues" evidence="1">
    <location>
        <begin position="62"/>
        <end position="75"/>
    </location>
</feature>
<organism evidence="2">
    <name type="scientific">uncultured Pseudonocardia sp</name>
    <dbReference type="NCBI Taxonomy" id="211455"/>
    <lineage>
        <taxon>Bacteria</taxon>
        <taxon>Bacillati</taxon>
        <taxon>Actinomycetota</taxon>
        <taxon>Actinomycetes</taxon>
        <taxon>Pseudonocardiales</taxon>
        <taxon>Pseudonocardiaceae</taxon>
        <taxon>Pseudonocardia</taxon>
        <taxon>environmental samples</taxon>
    </lineage>
</organism>
<dbReference type="AlphaFoldDB" id="A0A6J4QJ08"/>
<evidence type="ECO:0000313" key="2">
    <source>
        <dbReference type="EMBL" id="CAA9446473.1"/>
    </source>
</evidence>
<feature type="region of interest" description="Disordered" evidence="1">
    <location>
        <begin position="1"/>
        <end position="97"/>
    </location>
</feature>
<reference evidence="2" key="1">
    <citation type="submission" date="2020-02" db="EMBL/GenBank/DDBJ databases">
        <authorList>
            <person name="Meier V. D."/>
        </authorList>
    </citation>
    <scope>NUCLEOTIDE SEQUENCE</scope>
    <source>
        <strain evidence="2">AVDCRST_MAG66</strain>
    </source>
</reference>
<proteinExistence type="predicted"/>
<sequence length="97" mass="10553">AQRPRPAHPAGDGGAARTQRSALRVELRARHRRAGRGSAAEVRSPDRRPGRRDRAAAPGRVREHRAHHRLGRRPARAALRPETGPWSGCRAGGTALL</sequence>
<accession>A0A6J4QJ08</accession>
<evidence type="ECO:0000256" key="1">
    <source>
        <dbReference type="SAM" id="MobiDB-lite"/>
    </source>
</evidence>
<protein>
    <submittedName>
        <fullName evidence="2">Uncharacterized protein</fullName>
    </submittedName>
</protein>
<feature type="non-terminal residue" evidence="2">
    <location>
        <position position="1"/>
    </location>
</feature>